<feature type="chain" id="PRO_5045535698" evidence="2">
    <location>
        <begin position="21"/>
        <end position="242"/>
    </location>
</feature>
<dbReference type="EMBL" id="JBHSRD010000004">
    <property type="protein sequence ID" value="MFC6008264.1"/>
    <property type="molecule type" value="Genomic_DNA"/>
</dbReference>
<keyword evidence="1" id="KW-0472">Membrane</keyword>
<accession>A0ABW1JG16</accession>
<comment type="caution">
    <text evidence="3">The sequence shown here is derived from an EMBL/GenBank/DDBJ whole genome shotgun (WGS) entry which is preliminary data.</text>
</comment>
<keyword evidence="1" id="KW-0812">Transmembrane</keyword>
<dbReference type="Proteomes" id="UP001596189">
    <property type="component" value="Unassembled WGS sequence"/>
</dbReference>
<gene>
    <name evidence="3" type="ORF">ACFQDO_14095</name>
</gene>
<organism evidence="3 4">
    <name type="scientific">Angustibacter luteus</name>
    <dbReference type="NCBI Taxonomy" id="658456"/>
    <lineage>
        <taxon>Bacteria</taxon>
        <taxon>Bacillati</taxon>
        <taxon>Actinomycetota</taxon>
        <taxon>Actinomycetes</taxon>
        <taxon>Kineosporiales</taxon>
        <taxon>Kineosporiaceae</taxon>
    </lineage>
</organism>
<evidence type="ECO:0000313" key="3">
    <source>
        <dbReference type="EMBL" id="MFC6008264.1"/>
    </source>
</evidence>
<keyword evidence="1" id="KW-1133">Transmembrane helix</keyword>
<name>A0ABW1JG16_9ACTN</name>
<reference evidence="4" key="1">
    <citation type="journal article" date="2019" name="Int. J. Syst. Evol. Microbiol.">
        <title>The Global Catalogue of Microorganisms (GCM) 10K type strain sequencing project: providing services to taxonomists for standard genome sequencing and annotation.</title>
        <authorList>
            <consortium name="The Broad Institute Genomics Platform"/>
            <consortium name="The Broad Institute Genome Sequencing Center for Infectious Disease"/>
            <person name="Wu L."/>
            <person name="Ma J."/>
        </authorList>
    </citation>
    <scope>NUCLEOTIDE SEQUENCE [LARGE SCALE GENOMIC DNA]</scope>
    <source>
        <strain evidence="4">KACC 14249</strain>
    </source>
</reference>
<dbReference type="InterPro" id="IPR052196">
    <property type="entry name" value="Bact_Kbp"/>
</dbReference>
<sequence>MRRGLVLGTGLLGSSTSAVATGATTRTAWQLRVDVQQPADLLLVVATGVLALLLCRLTGFTVAVVAAAAAPRSTRVRGLATALSPRLLRPVVIAVLGMGIGLSGAAAASASTAVGTGPLTTSVSVGWEGGGASASDVADPRPVVNPGWVAPTPRTPTTASADVHLVSSGRAAAQPDGTVVVRRGDCLWTLAARQLGDHAGDAQVSEQWHRWWAVNRATIGDDPDLLVPGTRLVVPSTTAGGR</sequence>
<feature type="signal peptide" evidence="2">
    <location>
        <begin position="1"/>
        <end position="20"/>
    </location>
</feature>
<protein>
    <submittedName>
        <fullName evidence="3">LysM peptidoglycan-binding domain-containing protein</fullName>
    </submittedName>
</protein>
<dbReference type="PANTHER" id="PTHR34700">
    <property type="entry name" value="POTASSIUM BINDING PROTEIN KBP"/>
    <property type="match status" value="1"/>
</dbReference>
<feature type="transmembrane region" description="Helical" evidence="1">
    <location>
        <begin position="44"/>
        <end position="70"/>
    </location>
</feature>
<dbReference type="PANTHER" id="PTHR34700:SF4">
    <property type="entry name" value="PHAGE-LIKE ELEMENT PBSX PROTEIN XKDP"/>
    <property type="match status" value="1"/>
</dbReference>
<proteinExistence type="predicted"/>
<keyword evidence="2" id="KW-0732">Signal</keyword>
<feature type="transmembrane region" description="Helical" evidence="1">
    <location>
        <begin position="91"/>
        <end position="114"/>
    </location>
</feature>
<evidence type="ECO:0000256" key="2">
    <source>
        <dbReference type="SAM" id="SignalP"/>
    </source>
</evidence>
<evidence type="ECO:0000313" key="4">
    <source>
        <dbReference type="Proteomes" id="UP001596189"/>
    </source>
</evidence>
<keyword evidence="4" id="KW-1185">Reference proteome</keyword>
<evidence type="ECO:0000256" key="1">
    <source>
        <dbReference type="SAM" id="Phobius"/>
    </source>
</evidence>
<dbReference type="Gene3D" id="3.10.350.10">
    <property type="entry name" value="LysM domain"/>
    <property type="match status" value="1"/>
</dbReference>
<dbReference type="RefSeq" id="WP_345715043.1">
    <property type="nucleotide sequence ID" value="NZ_BAABFP010000002.1"/>
</dbReference>
<dbReference type="InterPro" id="IPR036779">
    <property type="entry name" value="LysM_dom_sf"/>
</dbReference>